<accession>A0A081RNW6</accession>
<gene>
    <name evidence="2" type="ORF">AAA799N04_00559</name>
</gene>
<dbReference type="EMBL" id="JOKN01000007">
    <property type="protein sequence ID" value="KEQ56889.1"/>
    <property type="molecule type" value="Genomic_DNA"/>
</dbReference>
<feature type="domain" description="DUF5615" evidence="1">
    <location>
        <begin position="1"/>
        <end position="54"/>
    </location>
</feature>
<sequence>MKFLVDVNLSKKKKFLEDHKNLENVRDKIDGRISDKKLIKYAKKHDYGIYTQDKECALYGLIAGIPVWYRDQKTNQSVKLKAQQLRFTKKEKEEGL</sequence>
<evidence type="ECO:0000259" key="1">
    <source>
        <dbReference type="Pfam" id="PF18480"/>
    </source>
</evidence>
<dbReference type="Gene3D" id="3.40.50.1010">
    <property type="entry name" value="5'-nuclease"/>
    <property type="match status" value="1"/>
</dbReference>
<dbReference type="Pfam" id="PF18480">
    <property type="entry name" value="DUF5615"/>
    <property type="match status" value="1"/>
</dbReference>
<reference evidence="2 3" key="1">
    <citation type="submission" date="2014-06" db="EMBL/GenBank/DDBJ databases">
        <authorList>
            <person name="Ngugi D.K."/>
            <person name="Blom J."/>
            <person name="Alam I."/>
            <person name="Rashid M."/>
            <person name="Ba Alawi W."/>
            <person name="Zhang G."/>
            <person name="Hikmawan T."/>
            <person name="Guan Y."/>
            <person name="Antunes A."/>
            <person name="Siam R."/>
            <person name="ElDorry H."/>
            <person name="Bajic V."/>
            <person name="Stingl U."/>
        </authorList>
    </citation>
    <scope>NUCLEOTIDE SEQUENCE [LARGE SCALE GENOMIC DNA]</scope>
    <source>
        <strain evidence="2">SCGC AAA799-N04</strain>
    </source>
</reference>
<dbReference type="InterPro" id="IPR041049">
    <property type="entry name" value="DUF5615"/>
</dbReference>
<comment type="caution">
    <text evidence="2">The sequence shown here is derived from an EMBL/GenBank/DDBJ whole genome shotgun (WGS) entry which is preliminary data.</text>
</comment>
<name>A0A081RNW6_9ARCH</name>
<dbReference type="AlphaFoldDB" id="A0A081RNW6"/>
<proteinExistence type="predicted"/>
<organism evidence="2 3">
    <name type="scientific">Marine Group I thaumarchaeote SCGC AAA799-N04</name>
    <dbReference type="NCBI Taxonomy" id="1502293"/>
    <lineage>
        <taxon>Archaea</taxon>
        <taxon>Nitrososphaerota</taxon>
        <taxon>Marine Group I</taxon>
    </lineage>
</organism>
<evidence type="ECO:0000313" key="3">
    <source>
        <dbReference type="Proteomes" id="UP000028059"/>
    </source>
</evidence>
<evidence type="ECO:0000313" key="2">
    <source>
        <dbReference type="EMBL" id="KEQ56889.1"/>
    </source>
</evidence>
<protein>
    <recommendedName>
        <fullName evidence="1">DUF5615 domain-containing protein</fullName>
    </recommendedName>
</protein>
<dbReference type="Proteomes" id="UP000028059">
    <property type="component" value="Unassembled WGS sequence"/>
</dbReference>
<keyword evidence="3" id="KW-1185">Reference proteome</keyword>